<dbReference type="SMART" id="SM00647">
    <property type="entry name" value="IBR"/>
    <property type="match status" value="2"/>
</dbReference>
<dbReference type="PROSITE" id="PS51873">
    <property type="entry name" value="TRIAD"/>
    <property type="match status" value="1"/>
</dbReference>
<evidence type="ECO:0008006" key="14">
    <source>
        <dbReference type="Google" id="ProtNLM"/>
    </source>
</evidence>
<dbReference type="PROSITE" id="PS01358">
    <property type="entry name" value="ZF_RANBP2_1"/>
    <property type="match status" value="1"/>
</dbReference>
<dbReference type="Pfam" id="PF18091">
    <property type="entry name" value="E3_UbLigase_RBR"/>
    <property type="match status" value="1"/>
</dbReference>
<dbReference type="InterPro" id="IPR047542">
    <property type="entry name" value="Rcat_RBR_RNF31-like"/>
</dbReference>
<dbReference type="Proteomes" id="UP001378592">
    <property type="component" value="Unassembled WGS sequence"/>
</dbReference>
<evidence type="ECO:0000259" key="11">
    <source>
        <dbReference type="PROSITE" id="PS51873"/>
    </source>
</evidence>
<feature type="region of interest" description="Disordered" evidence="9">
    <location>
        <begin position="271"/>
        <end position="343"/>
    </location>
</feature>
<gene>
    <name evidence="12" type="ORF">R5R35_011396</name>
</gene>
<feature type="compositionally biased region" description="Low complexity" evidence="9">
    <location>
        <begin position="926"/>
        <end position="935"/>
    </location>
</feature>
<feature type="compositionally biased region" description="Low complexity" evidence="9">
    <location>
        <begin position="1729"/>
        <end position="1742"/>
    </location>
</feature>
<dbReference type="GO" id="GO:0070530">
    <property type="term" value="F:K63-linked polyubiquitin modification-dependent protein binding"/>
    <property type="evidence" value="ECO:0007669"/>
    <property type="project" value="TreeGrafter"/>
</dbReference>
<dbReference type="InterPro" id="IPR026254">
    <property type="entry name" value="RNF31-like"/>
</dbReference>
<evidence type="ECO:0000313" key="12">
    <source>
        <dbReference type="EMBL" id="KAK7788868.1"/>
    </source>
</evidence>
<dbReference type="InterPro" id="IPR002867">
    <property type="entry name" value="IBR_dom"/>
</dbReference>
<feature type="compositionally biased region" description="Polar residues" evidence="9">
    <location>
        <begin position="869"/>
        <end position="883"/>
    </location>
</feature>
<dbReference type="GO" id="GO:0097039">
    <property type="term" value="P:protein linear polyubiquitination"/>
    <property type="evidence" value="ECO:0007669"/>
    <property type="project" value="TreeGrafter"/>
</dbReference>
<feature type="region of interest" description="Disordered" evidence="9">
    <location>
        <begin position="1382"/>
        <end position="1411"/>
    </location>
</feature>
<dbReference type="InterPro" id="IPR047543">
    <property type="entry name" value="Bbox1_RNF31-like"/>
</dbReference>
<feature type="compositionally biased region" description="Basic and acidic residues" evidence="9">
    <location>
        <begin position="540"/>
        <end position="550"/>
    </location>
</feature>
<feature type="compositionally biased region" description="Pro residues" evidence="9">
    <location>
        <begin position="818"/>
        <end position="832"/>
    </location>
</feature>
<feature type="region of interest" description="Disordered" evidence="9">
    <location>
        <begin position="1344"/>
        <end position="1366"/>
    </location>
</feature>
<feature type="compositionally biased region" description="Polar residues" evidence="9">
    <location>
        <begin position="1965"/>
        <end position="2002"/>
    </location>
</feature>
<dbReference type="CDD" id="cd20337">
    <property type="entry name" value="BRcat_RBR_HOIP"/>
    <property type="match status" value="1"/>
</dbReference>
<evidence type="ECO:0000256" key="9">
    <source>
        <dbReference type="SAM" id="MobiDB-lite"/>
    </source>
</evidence>
<feature type="compositionally biased region" description="Polar residues" evidence="9">
    <location>
        <begin position="1629"/>
        <end position="1644"/>
    </location>
</feature>
<dbReference type="GO" id="GO:0061630">
    <property type="term" value="F:ubiquitin protein ligase activity"/>
    <property type="evidence" value="ECO:0007669"/>
    <property type="project" value="TreeGrafter"/>
</dbReference>
<feature type="compositionally biased region" description="Polar residues" evidence="9">
    <location>
        <begin position="1546"/>
        <end position="1568"/>
    </location>
</feature>
<feature type="compositionally biased region" description="Basic and acidic residues" evidence="9">
    <location>
        <begin position="1502"/>
        <end position="1512"/>
    </location>
</feature>
<feature type="compositionally biased region" description="Basic and acidic residues" evidence="9">
    <location>
        <begin position="1389"/>
        <end position="1411"/>
    </location>
</feature>
<feature type="region of interest" description="Disordered" evidence="9">
    <location>
        <begin position="1239"/>
        <end position="1325"/>
    </location>
</feature>
<evidence type="ECO:0000256" key="2">
    <source>
        <dbReference type="ARBA" id="ARBA00022679"/>
    </source>
</evidence>
<evidence type="ECO:0000313" key="13">
    <source>
        <dbReference type="Proteomes" id="UP001378592"/>
    </source>
</evidence>
<dbReference type="InterPro" id="IPR047540">
    <property type="entry name" value="BRcat_RBR_RNF31-like"/>
</dbReference>
<feature type="compositionally biased region" description="Low complexity" evidence="9">
    <location>
        <begin position="641"/>
        <end position="653"/>
    </location>
</feature>
<feature type="region of interest" description="Disordered" evidence="9">
    <location>
        <begin position="639"/>
        <end position="943"/>
    </location>
</feature>
<feature type="compositionally biased region" description="Low complexity" evidence="9">
    <location>
        <begin position="482"/>
        <end position="503"/>
    </location>
</feature>
<feature type="region of interest" description="Disordered" evidence="9">
    <location>
        <begin position="134"/>
        <end position="236"/>
    </location>
</feature>
<feature type="region of interest" description="Disordered" evidence="9">
    <location>
        <begin position="1"/>
        <end position="59"/>
    </location>
</feature>
<dbReference type="Pfam" id="PF22191">
    <property type="entry name" value="IBR_1"/>
    <property type="match status" value="1"/>
</dbReference>
<feature type="compositionally biased region" description="Basic and acidic residues" evidence="9">
    <location>
        <begin position="1462"/>
        <end position="1475"/>
    </location>
</feature>
<feature type="compositionally biased region" description="Polar residues" evidence="9">
    <location>
        <begin position="1305"/>
        <end position="1319"/>
    </location>
</feature>
<feature type="compositionally biased region" description="Basic and acidic residues" evidence="9">
    <location>
        <begin position="180"/>
        <end position="191"/>
    </location>
</feature>
<dbReference type="InterPro" id="IPR001841">
    <property type="entry name" value="Znf_RING"/>
</dbReference>
<dbReference type="GO" id="GO:0071797">
    <property type="term" value="C:LUBAC complex"/>
    <property type="evidence" value="ECO:0007669"/>
    <property type="project" value="InterPro"/>
</dbReference>
<dbReference type="Pfam" id="PF16678">
    <property type="entry name" value="UBA_HOIP"/>
    <property type="match status" value="1"/>
</dbReference>
<feature type="region of interest" description="Disordered" evidence="9">
    <location>
        <begin position="1017"/>
        <end position="1055"/>
    </location>
</feature>
<dbReference type="InterPro" id="IPR041031">
    <property type="entry name" value="RNF31_C"/>
</dbReference>
<dbReference type="GO" id="GO:1990450">
    <property type="term" value="F:linear polyubiquitin binding"/>
    <property type="evidence" value="ECO:0007669"/>
    <property type="project" value="TreeGrafter"/>
</dbReference>
<dbReference type="PROSITE" id="PS50089">
    <property type="entry name" value="ZF_RING_2"/>
    <property type="match status" value="1"/>
</dbReference>
<dbReference type="CDD" id="cd19815">
    <property type="entry name" value="Bbox1_HOIP"/>
    <property type="match status" value="1"/>
</dbReference>
<dbReference type="Gene3D" id="6.10.140.1100">
    <property type="match status" value="1"/>
</dbReference>
<feature type="region of interest" description="Disordered" evidence="9">
    <location>
        <begin position="1462"/>
        <end position="1929"/>
    </location>
</feature>
<evidence type="ECO:0000256" key="8">
    <source>
        <dbReference type="PROSITE-ProRule" id="PRU00175"/>
    </source>
</evidence>
<feature type="compositionally biased region" description="Polar residues" evidence="9">
    <location>
        <begin position="1788"/>
        <end position="1813"/>
    </location>
</feature>
<feature type="compositionally biased region" description="Low complexity" evidence="9">
    <location>
        <begin position="891"/>
        <end position="910"/>
    </location>
</feature>
<dbReference type="InterPro" id="IPR013083">
    <property type="entry name" value="Znf_RING/FYVE/PHD"/>
</dbReference>
<dbReference type="GO" id="GO:0036435">
    <property type="term" value="F:K48-linked polyubiquitin modification-dependent protein binding"/>
    <property type="evidence" value="ECO:0007669"/>
    <property type="project" value="TreeGrafter"/>
</dbReference>
<keyword evidence="2" id="KW-0808">Transferase</keyword>
<feature type="compositionally biased region" description="Basic and acidic residues" evidence="9">
    <location>
        <begin position="693"/>
        <end position="717"/>
    </location>
</feature>
<dbReference type="GO" id="GO:0008270">
    <property type="term" value="F:zinc ion binding"/>
    <property type="evidence" value="ECO:0007669"/>
    <property type="project" value="UniProtKB-KW"/>
</dbReference>
<feature type="compositionally biased region" description="Polar residues" evidence="9">
    <location>
        <begin position="1600"/>
        <end position="1612"/>
    </location>
</feature>
<keyword evidence="3" id="KW-0479">Metal-binding</keyword>
<feature type="domain" description="RING-type" evidence="11">
    <location>
        <begin position="2078"/>
        <end position="2303"/>
    </location>
</feature>
<dbReference type="InterPro" id="IPR047541">
    <property type="entry name" value="RNF31_RBR_mRING-HC-like"/>
</dbReference>
<evidence type="ECO:0000256" key="6">
    <source>
        <dbReference type="ARBA" id="ARBA00022786"/>
    </source>
</evidence>
<organism evidence="12 13">
    <name type="scientific">Gryllus longicercus</name>
    <dbReference type="NCBI Taxonomy" id="2509291"/>
    <lineage>
        <taxon>Eukaryota</taxon>
        <taxon>Metazoa</taxon>
        <taxon>Ecdysozoa</taxon>
        <taxon>Arthropoda</taxon>
        <taxon>Hexapoda</taxon>
        <taxon>Insecta</taxon>
        <taxon>Pterygota</taxon>
        <taxon>Neoptera</taxon>
        <taxon>Polyneoptera</taxon>
        <taxon>Orthoptera</taxon>
        <taxon>Ensifera</taxon>
        <taxon>Gryllidea</taxon>
        <taxon>Grylloidea</taxon>
        <taxon>Gryllidae</taxon>
        <taxon>Gryllinae</taxon>
        <taxon>Gryllus</taxon>
    </lineage>
</organism>
<feature type="compositionally biased region" description="Polar residues" evidence="9">
    <location>
        <begin position="1023"/>
        <end position="1047"/>
    </location>
</feature>
<feature type="compositionally biased region" description="Polar residues" evidence="9">
    <location>
        <begin position="788"/>
        <end position="806"/>
    </location>
</feature>
<evidence type="ECO:0000256" key="4">
    <source>
        <dbReference type="ARBA" id="ARBA00022737"/>
    </source>
</evidence>
<feature type="compositionally biased region" description="Polar residues" evidence="9">
    <location>
        <begin position="1514"/>
        <end position="1531"/>
    </location>
</feature>
<sequence length="2451" mass="267734">MNSSGGERWRPMAISNPSTRLRAARAMPQWQAQSQRRPEADEPPPLPTTEPPPLDPDYEVIEFPGQQYSNAPLVKAGEGRRGDGRHCDLCGSSAPSVRCDKCASQNFCLSCDDMYHRHPKRQSHVRKALDAMRCNSFRPPLPPKGETAPAPVPPPRRNKRPGSRAGSPLPPRPDQGPTLPKKEFSLKDKMGSLKRLMGTRPLPPTPGGSSSRFQTLRDEGGERRSPGPGPAPGDRLGTLQLRYRQHQAAMRGHAAPAIPLTVLEMNARSADLPSSRDSGYPEWEPSDAWETRSQRHRSSSMSGSSGVEAGGGRRSELSGFATARRRPSDYRPPSPSHAGFFARPGLSSSVTDLHHLASPSPAAFHSMQQAQSMAHLNCPGCHHGMMWMQQQQQPQPGPWDFGGGLTARSTSSHSINLAPAYPGPAAAPFGAPPPPAWGAPNGVGTWHGPPPSVYPVGTLPPYALGPAGAGPGPGPGPGPGTGPRASPARSLARLPRAASPAHSTKSRKSHLSRLSHRERAPPAPAAPPPAPAAPRKHPAAPRDRLRDRRAAAAAASFSSDEDDVDERRDGYFSNGRDADEDMEVEEDEERALGAPRGEDDEEEEEEEPPPAPPPVPTHPWECEHCTFVNRAGTRVCAICCRTPTGPPRRAASPAPAPAPAQGQRRRSGGGAAEARSSAGSAAGGRRRPAPAQGERERERDRERAREREREREREAPPKRQHAPPSGDDSPRDSSDAADEDAAVVAKFNKQLRIADAAYSPRPRHPQPRAPDAPDPAHAHPKKKDRHTITTNTTASDSQSQVSMVSTSPPPAAASAAPSPSPVPPPPPAPAPAPTRVSTGVGPSPPRDLQPPQPPPPPPPQSPRPESRKSVSTSIQTSHETQTGSPAPSPAPTRRLAPAPATTAAAASAPAPEKRVASTGTSPPPQSISTQSLPPSASGEISPRFGSRYLDEEVQMYSDRQMGIGSFLGTVSDLRRDDYHDFHENRNRALLDNKQSIGPPTARSHADLRHDWENRRASYAEPQGFNNFSRSSANDRATRRNSTGSRAGSQPPDYLNNLGDIVQRQRSDVMKSQGLEIVKLLREAEQQGFSTEELQVAMNHCGDKNPVQWLQDNWRNMIDTVVTLATNYGHERKENNIGTISIAEAREALRLHKGNVWSAVTECVEQRQKKYAELLSRGNFTREDIVTVLTANHGNLEAAYLELSKTQLKPFLMRIWGPPVGTDNESGNVSLGNKAGLWEPTMVGGGGGAVESLNKEPETSHKSQLPPDEDDSITDFVDARSDLGPEDTTDESKAVSPVFDSIHSGAASSVQEKNISSSQGKGVHLPSQVCEQNIPGSVDKRQNAFPKQQDIPSKTAEDNLQNSSVPTVEKQKICANTQPEMLSPNSVVKQEAEGTEKGKEAQEQNLSVKRENDNVTNIVPIVPKRKQSRDFAPFVFQRQSHSLPDLNAFEDPIVQQEYAKVIHDSKRQQKGDEGYSKDVSAAKAGAPQVSKKTNLNSPENSLEESKNSQEIHLEFNNSKPNTSSDSSKTQEISGKLNMVVQEDSNIETKQTQNINQKPHSSSTPHASSETQKENVEELSIINKSGDQESNVEKVKTENDSPKSNNANESTQSDCDIVVNGEKNQEEDWQSESPPDSPEITTTEKALSSPKPGPSSVVDKGQSKKGKAPPIPPKTQNKQPTAPVRPQRNSRIALRKAPGKPPRAVAAPSKEAKLLHSKIPQKITKPPPSPRATTPKPSPKTSKAPPIPIKNPEDNATTGVQNKPVVLENESLPEGHEEPVSLQALGIKQEGSNLRNSEQKTDTPTSVAESNSQLVDSLDVSEVQSQPNDFQQSDIKEQITNTSSDPSKTQNIVLNEEEVMKVNSNEGEKEGDLQEEKIEQIQTAMENQSIAKSEADSGTSSNKPLQNVDKNTADSNKQTHKPHTMFPEHCLDSDEDEYVTDFADDDDVELPTPQHANTLISQMPAETMSTNNDTTNQSSDITIHSNSDTSPLQNFPTILTSSGSSDEKSQEAAKSSDVSEQLMDTFTYERQVRRCLAEGLVSTYDQAELAVRLMALKFEQEEAVNAAKECSTLYAAISFLQQECELCTGKYPMKEMVSMLKCVHRCCKDCAKNYFTIQITDRNIADAVCPFCKEPELENDDEALEYFSNLDILLKSFLDPPVHELFQSKLRDRTLMQDPNFKWCVRCSSGFIANPRQKRLVCPDCRSVTCASCRRPWEKQHEGISCEKFAEWKEANDPEIQAEGVAKHLAENGIDCPKCKFRYSLSRGGCMHFTCSQCKFEFCCGCGKPFLMGAKCDVSPYCAKLGLHAHHPRNCLFYLRDKEPNDLQKLLQEFNVTFDTETPATMKAREEGGAAVKCLVQLQKETPTGLMDTVCNGDVIEGHAGLCRMHYIEYLSMMIWKHKLDPICILSNDDLETLVKRAHKRLPPNPYGTPEQVFRERLLKVVQEQIPMD</sequence>
<proteinExistence type="inferred from homology"/>
<dbReference type="SMART" id="SM00547">
    <property type="entry name" value="ZnF_RBZ"/>
    <property type="match status" value="1"/>
</dbReference>
<feature type="compositionally biased region" description="Basic residues" evidence="9">
    <location>
        <begin position="504"/>
        <end position="514"/>
    </location>
</feature>
<evidence type="ECO:0000259" key="10">
    <source>
        <dbReference type="PROSITE" id="PS50089"/>
    </source>
</evidence>
<feature type="compositionally biased region" description="Basic and acidic residues" evidence="9">
    <location>
        <begin position="1589"/>
        <end position="1599"/>
    </location>
</feature>
<keyword evidence="7" id="KW-0862">Zinc</keyword>
<reference evidence="12 13" key="1">
    <citation type="submission" date="2024-03" db="EMBL/GenBank/DDBJ databases">
        <title>The genome assembly and annotation of the cricket Gryllus longicercus Weissman &amp; Gray.</title>
        <authorList>
            <person name="Szrajer S."/>
            <person name="Gray D."/>
            <person name="Ylla G."/>
        </authorList>
    </citation>
    <scope>NUCLEOTIDE SEQUENCE [LARGE SCALE GENOMIC DNA]</scope>
    <source>
        <strain evidence="12">DAG 2021-001</strain>
        <tissue evidence="12">Whole body minus gut</tissue>
    </source>
</reference>
<feature type="compositionally biased region" description="Pro residues" evidence="9">
    <location>
        <begin position="43"/>
        <end position="55"/>
    </location>
</feature>
<keyword evidence="5 8" id="KW-0863">Zinc-finger</keyword>
<feature type="compositionally biased region" description="Basic and acidic residues" evidence="9">
    <location>
        <begin position="215"/>
        <end position="225"/>
    </location>
</feature>
<evidence type="ECO:0000256" key="3">
    <source>
        <dbReference type="ARBA" id="ARBA00022723"/>
    </source>
</evidence>
<dbReference type="Gene3D" id="3.30.40.10">
    <property type="entry name" value="Zinc/RING finger domain, C3HC4 (zinc finger)"/>
    <property type="match status" value="1"/>
</dbReference>
<feature type="domain" description="RING-type" evidence="10">
    <location>
        <begin position="2082"/>
        <end position="2131"/>
    </location>
</feature>
<feature type="compositionally biased region" description="Pro residues" evidence="9">
    <location>
        <begin position="521"/>
        <end position="532"/>
    </location>
</feature>
<feature type="compositionally biased region" description="Polar residues" evidence="9">
    <location>
        <begin position="1878"/>
        <end position="1914"/>
    </location>
</feature>
<dbReference type="CDD" id="cd20351">
    <property type="entry name" value="Rcat_RBR_HOIP"/>
    <property type="match status" value="1"/>
</dbReference>
<dbReference type="Pfam" id="PF01485">
    <property type="entry name" value="IBR"/>
    <property type="match status" value="1"/>
</dbReference>
<evidence type="ECO:0000256" key="7">
    <source>
        <dbReference type="ARBA" id="ARBA00022833"/>
    </source>
</evidence>
<feature type="compositionally biased region" description="Polar residues" evidence="9">
    <location>
        <begin position="1820"/>
        <end position="1851"/>
    </location>
</feature>
<protein>
    <recommendedName>
        <fullName evidence="14">RBR-type E3 ubiquitin transferase</fullName>
    </recommendedName>
</protein>
<feature type="region of interest" description="Disordered" evidence="9">
    <location>
        <begin position="1959"/>
        <end position="2017"/>
    </location>
</feature>
<comment type="similarity">
    <text evidence="1">Belongs to the RBR family.</text>
</comment>
<feature type="compositionally biased region" description="Pro residues" evidence="9">
    <location>
        <begin position="842"/>
        <end position="862"/>
    </location>
</feature>
<comment type="caution">
    <text evidence="12">The sequence shown here is derived from an EMBL/GenBank/DDBJ whole genome shotgun (WGS) entry which is preliminary data.</text>
</comment>
<feature type="compositionally biased region" description="Basic and acidic residues" evidence="9">
    <location>
        <begin position="1864"/>
        <end position="1877"/>
    </location>
</feature>
<name>A0AAN9V3I0_9ORTH</name>
<dbReference type="CDD" id="cd16631">
    <property type="entry name" value="mRING-HC-C4C4_RBR_HOIP"/>
    <property type="match status" value="1"/>
</dbReference>
<dbReference type="PANTHER" id="PTHR16004">
    <property type="entry name" value="RING FINGER PROTEIN 31-RELATED"/>
    <property type="match status" value="1"/>
</dbReference>
<evidence type="ECO:0000256" key="5">
    <source>
        <dbReference type="ARBA" id="ARBA00022771"/>
    </source>
</evidence>
<accession>A0AAN9V3I0</accession>
<feature type="compositionally biased region" description="Acidic residues" evidence="9">
    <location>
        <begin position="598"/>
        <end position="608"/>
    </location>
</feature>
<feature type="compositionally biased region" description="Polar residues" evidence="9">
    <location>
        <begin position="1489"/>
        <end position="1499"/>
    </location>
</feature>
<keyword evidence="13" id="KW-1185">Reference proteome</keyword>
<dbReference type="PANTHER" id="PTHR16004:SF2">
    <property type="entry name" value="E3 UBIQUITIN-PROTEIN LIGASE LUBEL"/>
    <property type="match status" value="1"/>
</dbReference>
<feature type="region of interest" description="Disordered" evidence="9">
    <location>
        <begin position="465"/>
        <end position="621"/>
    </location>
</feature>
<dbReference type="InterPro" id="IPR001876">
    <property type="entry name" value="Znf_RanBP2"/>
</dbReference>
<evidence type="ECO:0000256" key="1">
    <source>
        <dbReference type="ARBA" id="ARBA00008278"/>
    </source>
</evidence>
<feature type="compositionally biased region" description="Acidic residues" evidence="9">
    <location>
        <begin position="578"/>
        <end position="589"/>
    </location>
</feature>
<keyword evidence="4" id="KW-0677">Repeat</keyword>
<dbReference type="InterPro" id="IPR032065">
    <property type="entry name" value="RNF31-UBA"/>
</dbReference>
<dbReference type="SUPFAM" id="SSF57850">
    <property type="entry name" value="RING/U-box"/>
    <property type="match status" value="3"/>
</dbReference>
<dbReference type="InterPro" id="IPR044066">
    <property type="entry name" value="TRIAD_supradom"/>
</dbReference>
<dbReference type="EMBL" id="JAZDUA010000907">
    <property type="protein sequence ID" value="KAK7788868.1"/>
    <property type="molecule type" value="Genomic_DNA"/>
</dbReference>
<dbReference type="Gene3D" id="1.10.8.10">
    <property type="entry name" value="DNA helicase RuvA subunit, C-terminal domain"/>
    <property type="match status" value="1"/>
</dbReference>
<keyword evidence="6" id="KW-0833">Ubl conjugation pathway</keyword>